<keyword evidence="2" id="KW-1185">Reference proteome</keyword>
<evidence type="ECO:0000313" key="1">
    <source>
        <dbReference type="EMBL" id="GID56870.1"/>
    </source>
</evidence>
<dbReference type="RefSeq" id="WP_203798857.1">
    <property type="nucleotide sequence ID" value="NZ_BAAAQE010000094.1"/>
</dbReference>
<protein>
    <submittedName>
        <fullName evidence="1">Uncharacterized protein</fullName>
    </submittedName>
</protein>
<proteinExistence type="predicted"/>
<evidence type="ECO:0000313" key="2">
    <source>
        <dbReference type="Proteomes" id="UP000612282"/>
    </source>
</evidence>
<comment type="caution">
    <text evidence="1">The sequence shown here is derived from an EMBL/GenBank/DDBJ whole genome shotgun (WGS) entry which is preliminary data.</text>
</comment>
<gene>
    <name evidence="1" type="ORF">Aco03nite_052740</name>
</gene>
<sequence length="120" mass="13193">MPDESWSPFAGDLFLTLARRGCLTVEPARAQEILAGLEKTLSVVRARHEILCRRQPSGPRADELPEEPAGAVTDAVFVEQVAPGLTEKALAELPKYIESIRRAAEPSRTPSVSEERREIS</sequence>
<dbReference type="EMBL" id="BOMG01000064">
    <property type="protein sequence ID" value="GID56870.1"/>
    <property type="molecule type" value="Genomic_DNA"/>
</dbReference>
<name>A0ABQ3XEE9_9ACTN</name>
<dbReference type="Proteomes" id="UP000612282">
    <property type="component" value="Unassembled WGS sequence"/>
</dbReference>
<reference evidence="1 2" key="1">
    <citation type="submission" date="2021-01" db="EMBL/GenBank/DDBJ databases">
        <title>Whole genome shotgun sequence of Actinoplanes couchii NBRC 106145.</title>
        <authorList>
            <person name="Komaki H."/>
            <person name="Tamura T."/>
        </authorList>
    </citation>
    <scope>NUCLEOTIDE SEQUENCE [LARGE SCALE GENOMIC DNA]</scope>
    <source>
        <strain evidence="1 2">NBRC 106145</strain>
    </source>
</reference>
<organism evidence="1 2">
    <name type="scientific">Actinoplanes couchii</name>
    <dbReference type="NCBI Taxonomy" id="403638"/>
    <lineage>
        <taxon>Bacteria</taxon>
        <taxon>Bacillati</taxon>
        <taxon>Actinomycetota</taxon>
        <taxon>Actinomycetes</taxon>
        <taxon>Micromonosporales</taxon>
        <taxon>Micromonosporaceae</taxon>
        <taxon>Actinoplanes</taxon>
    </lineage>
</organism>
<accession>A0ABQ3XEE9</accession>